<dbReference type="GO" id="GO:0016747">
    <property type="term" value="F:acyltransferase activity, transferring groups other than amino-acyl groups"/>
    <property type="evidence" value="ECO:0007669"/>
    <property type="project" value="InterPro"/>
</dbReference>
<dbReference type="InterPro" id="IPR000182">
    <property type="entry name" value="GNAT_dom"/>
</dbReference>
<gene>
    <name evidence="2" type="ORF">ISM_08840</name>
</gene>
<dbReference type="InterPro" id="IPR016181">
    <property type="entry name" value="Acyl_CoA_acyltransferase"/>
</dbReference>
<keyword evidence="3" id="KW-1185">Reference proteome</keyword>
<feature type="domain" description="N-acetyltransferase" evidence="1">
    <location>
        <begin position="23"/>
        <end position="157"/>
    </location>
</feature>
<evidence type="ECO:0000313" key="3">
    <source>
        <dbReference type="Proteomes" id="UP000005954"/>
    </source>
</evidence>
<organism evidence="2 3">
    <name type="scientific">Roseovarius nubinhibens (strain ATCC BAA-591 / DSM 15170 / ISM)</name>
    <dbReference type="NCBI Taxonomy" id="89187"/>
    <lineage>
        <taxon>Bacteria</taxon>
        <taxon>Pseudomonadati</taxon>
        <taxon>Pseudomonadota</taxon>
        <taxon>Alphaproteobacteria</taxon>
        <taxon>Rhodobacterales</taxon>
        <taxon>Roseobacteraceae</taxon>
        <taxon>Roseovarius</taxon>
    </lineage>
</organism>
<dbReference type="SUPFAM" id="SSF55729">
    <property type="entry name" value="Acyl-CoA N-acyltransferases (Nat)"/>
    <property type="match status" value="1"/>
</dbReference>
<dbReference type="STRING" id="89187.ISM_08840"/>
<evidence type="ECO:0000313" key="2">
    <source>
        <dbReference type="EMBL" id="EAP78391.1"/>
    </source>
</evidence>
<dbReference type="PANTHER" id="PTHR43792:SF1">
    <property type="entry name" value="N-ACETYLTRANSFERASE DOMAIN-CONTAINING PROTEIN"/>
    <property type="match status" value="1"/>
</dbReference>
<dbReference type="Pfam" id="PF13302">
    <property type="entry name" value="Acetyltransf_3"/>
    <property type="match status" value="1"/>
</dbReference>
<dbReference type="InterPro" id="IPR051531">
    <property type="entry name" value="N-acetyltransferase"/>
</dbReference>
<dbReference type="PANTHER" id="PTHR43792">
    <property type="entry name" value="GNAT FAMILY, PUTATIVE (AFU_ORTHOLOGUE AFUA_3G00765)-RELATED-RELATED"/>
    <property type="match status" value="1"/>
</dbReference>
<dbReference type="eggNOG" id="COG1670">
    <property type="taxonomic scope" value="Bacteria"/>
</dbReference>
<reference evidence="2 3" key="1">
    <citation type="submission" date="2005-12" db="EMBL/GenBank/DDBJ databases">
        <authorList>
            <person name="Moran M.A."/>
            <person name="Ferriera S."/>
            <person name="Johnson J."/>
            <person name="Kravitz S."/>
            <person name="Halpern A."/>
            <person name="Remington K."/>
            <person name="Beeson K."/>
            <person name="Tran B."/>
            <person name="Rogers Y.-H."/>
            <person name="Friedman R."/>
            <person name="Venter J.C."/>
        </authorList>
    </citation>
    <scope>NUCLEOTIDE SEQUENCE [LARGE SCALE GENOMIC DNA]</scope>
    <source>
        <strain evidence="3">ATCC BAA-591 / DSM 15170 / ISM</strain>
    </source>
</reference>
<name>A3SM10_ROSNI</name>
<sequence length="191" mass="21209">MNMPDATPAQLPANVPVVETPDLILRGYRETDFEALAAFGASERSRFVGGPMDRWASWRALLAGMGHWVLRGYGMWMVEHRETGAVAGRVGVIFNESWDEPELGWHIFDGFEGQGYAYQACLAARDHAARHMGLDGVISYIAAENARSRRLAERLGCVHERDGTLLDQPCQVWRHPKLAETAAETKGQADD</sequence>
<dbReference type="Proteomes" id="UP000005954">
    <property type="component" value="Unassembled WGS sequence"/>
</dbReference>
<keyword evidence="2" id="KW-0808">Transferase</keyword>
<proteinExistence type="predicted"/>
<accession>A3SM10</accession>
<dbReference type="HOGENOM" id="CLU_013985_3_1_5"/>
<dbReference type="EMBL" id="AALY01000001">
    <property type="protein sequence ID" value="EAP78391.1"/>
    <property type="molecule type" value="Genomic_DNA"/>
</dbReference>
<protein>
    <submittedName>
        <fullName evidence="2">Acetyltransferase, GNAT family protein</fullName>
    </submittedName>
</protein>
<dbReference type="Gene3D" id="3.40.630.30">
    <property type="match status" value="1"/>
</dbReference>
<comment type="caution">
    <text evidence="2">The sequence shown here is derived from an EMBL/GenBank/DDBJ whole genome shotgun (WGS) entry which is preliminary data.</text>
</comment>
<evidence type="ECO:0000259" key="1">
    <source>
        <dbReference type="Pfam" id="PF13302"/>
    </source>
</evidence>
<dbReference type="AlphaFoldDB" id="A3SM10"/>